<evidence type="ECO:0000259" key="1">
    <source>
        <dbReference type="Pfam" id="PF18367"/>
    </source>
</evidence>
<dbReference type="Proteomes" id="UP000515498">
    <property type="component" value="Chromosome"/>
</dbReference>
<dbReference type="InterPro" id="IPR048576">
    <property type="entry name" value="Rv2175c_wHTH"/>
</dbReference>
<evidence type="ECO:0000313" key="4">
    <source>
        <dbReference type="EMBL" id="SCX04183.1"/>
    </source>
</evidence>
<dbReference type="Proteomes" id="UP000199707">
    <property type="component" value="Unassembled WGS sequence"/>
</dbReference>
<dbReference type="InterPro" id="IPR041098">
    <property type="entry name" value="Rv2175c_C"/>
</dbReference>
<feature type="domain" description="DNA-binding protein Rv2175c wHTH" evidence="2">
    <location>
        <begin position="3"/>
        <end position="59"/>
    </location>
</feature>
<evidence type="ECO:0000313" key="6">
    <source>
        <dbReference type="Proteomes" id="UP000515498"/>
    </source>
</evidence>
<name>A0A1G4VCK6_9MYCO</name>
<dbReference type="EMBL" id="FMUB01000001">
    <property type="protein sequence ID" value="SCX04183.1"/>
    <property type="molecule type" value="Genomic_DNA"/>
</dbReference>
<dbReference type="EMBL" id="CP059894">
    <property type="protein sequence ID" value="QNJ91266.1"/>
    <property type="molecule type" value="Genomic_DNA"/>
</dbReference>
<proteinExistence type="predicted"/>
<dbReference type="Pfam" id="PF21531">
    <property type="entry name" value="Rv2175c_wHTH"/>
    <property type="match status" value="1"/>
</dbReference>
<sequence length="134" mass="14691">MSSIPAADDVLDPDESVYDLAAVSALLGISVTKVHQQLRDGHLVGVRRNGAVVVPKIFFDDTGHVVKTLQGLLVVLQDGGYHQTEIVRWLFTPDPSLTISRDGSTERQPNARPVDALHSHQAREVIRRAQAMAY</sequence>
<dbReference type="AlphaFoldDB" id="A0A1G4VCK6"/>
<protein>
    <submittedName>
        <fullName evidence="3">DNA-binding protein</fullName>
    </submittedName>
</protein>
<feature type="domain" description="Rv2175c C-terminal" evidence="1">
    <location>
        <begin position="66"/>
        <end position="133"/>
    </location>
</feature>
<dbReference type="RefSeq" id="WP_090353814.1">
    <property type="nucleotide sequence ID" value="NZ_CP059894.1"/>
</dbReference>
<dbReference type="GO" id="GO:0003677">
    <property type="term" value="F:DNA binding"/>
    <property type="evidence" value="ECO:0007669"/>
    <property type="project" value="UniProtKB-KW"/>
</dbReference>
<dbReference type="KEGG" id="mflu:HZU40_24085"/>
<gene>
    <name evidence="3" type="ORF">HZU40_24085</name>
    <name evidence="4" type="ORF">SAMN02799620_00724</name>
</gene>
<evidence type="ECO:0000313" key="3">
    <source>
        <dbReference type="EMBL" id="QNJ91266.1"/>
    </source>
</evidence>
<reference evidence="5" key="1">
    <citation type="submission" date="2016-10" db="EMBL/GenBank/DDBJ databases">
        <authorList>
            <person name="Varghese N."/>
            <person name="Submissions S."/>
        </authorList>
    </citation>
    <scope>NUCLEOTIDE SEQUENCE [LARGE SCALE GENOMIC DNA]</scope>
    <source>
        <strain evidence="5">UNC267MFSha1.1M11</strain>
    </source>
</reference>
<evidence type="ECO:0000259" key="2">
    <source>
        <dbReference type="Pfam" id="PF21531"/>
    </source>
</evidence>
<reference evidence="4" key="2">
    <citation type="submission" date="2016-10" db="EMBL/GenBank/DDBJ databases">
        <authorList>
            <person name="de Groot N.N."/>
        </authorList>
    </citation>
    <scope>NUCLEOTIDE SEQUENCE [LARGE SCALE GENOMIC DNA]</scope>
    <source>
        <strain evidence="4">UNC267MFSha1.1M11</strain>
    </source>
</reference>
<organism evidence="4 5">
    <name type="scientific">Mycolicibacterium fluoranthenivorans</name>
    <dbReference type="NCBI Taxonomy" id="258505"/>
    <lineage>
        <taxon>Bacteria</taxon>
        <taxon>Bacillati</taxon>
        <taxon>Actinomycetota</taxon>
        <taxon>Actinomycetes</taxon>
        <taxon>Mycobacteriales</taxon>
        <taxon>Mycobacteriaceae</taxon>
        <taxon>Mycolicibacterium</taxon>
    </lineage>
</organism>
<reference evidence="3 6" key="3">
    <citation type="submission" date="2020-07" db="EMBL/GenBank/DDBJ databases">
        <title>Draft genome sequence of four isobutane-metabolizing strains capable of cometabolically degrading diverse ether contaminants.</title>
        <authorList>
            <person name="Chen W."/>
            <person name="Faulkner N."/>
            <person name="Smith C."/>
            <person name="Hyman M."/>
        </authorList>
    </citation>
    <scope>NUCLEOTIDE SEQUENCE [LARGE SCALE GENOMIC DNA]</scope>
    <source>
        <strain evidence="3 6">2A</strain>
    </source>
</reference>
<accession>A0A1G4VCK6</accession>
<dbReference type="Pfam" id="PF18367">
    <property type="entry name" value="Rv2175c_C"/>
    <property type="match status" value="1"/>
</dbReference>
<evidence type="ECO:0000313" key="5">
    <source>
        <dbReference type="Proteomes" id="UP000199707"/>
    </source>
</evidence>
<keyword evidence="3" id="KW-0238">DNA-binding</keyword>
<dbReference type="STRING" id="1502745.SAMN02799620_00724"/>